<dbReference type="GO" id="GO:0004252">
    <property type="term" value="F:serine-type endopeptidase activity"/>
    <property type="evidence" value="ECO:0007669"/>
    <property type="project" value="InterPro"/>
</dbReference>
<evidence type="ECO:0000256" key="6">
    <source>
        <dbReference type="ARBA" id="ARBA00022833"/>
    </source>
</evidence>
<gene>
    <name evidence="8" type="ORF">KDW03_01965</name>
</gene>
<reference evidence="8" key="2">
    <citation type="submission" date="2022-06" db="EMBL/GenBank/DDBJ databases">
        <title>Thermospira aquatica gen. nov., sp. nov.</title>
        <authorList>
            <person name="Ben Ali Gam Z."/>
            <person name="Labat M."/>
        </authorList>
    </citation>
    <scope>NUCLEOTIDE SEQUENCE</scope>
    <source>
        <strain evidence="8">F1F22</strain>
    </source>
</reference>
<dbReference type="InterPro" id="IPR005073">
    <property type="entry name" value="Peptidase_M74"/>
</dbReference>
<dbReference type="Gene3D" id="3.30.1380.10">
    <property type="match status" value="1"/>
</dbReference>
<keyword evidence="7" id="KW-0482">Metalloprotease</keyword>
<organism evidence="8 9">
    <name type="scientific">Thermospira aquatica</name>
    <dbReference type="NCBI Taxonomy" id="2828656"/>
    <lineage>
        <taxon>Bacteria</taxon>
        <taxon>Pseudomonadati</taxon>
        <taxon>Spirochaetota</taxon>
        <taxon>Spirochaetia</taxon>
        <taxon>Brevinematales</taxon>
        <taxon>Thermospiraceae</taxon>
        <taxon>Thermospira</taxon>
    </lineage>
</organism>
<dbReference type="InterPro" id="IPR009045">
    <property type="entry name" value="Zn_M74/Hedgehog-like"/>
</dbReference>
<dbReference type="Proteomes" id="UP001056539">
    <property type="component" value="Chromosome"/>
</dbReference>
<dbReference type="GO" id="GO:0006508">
    <property type="term" value="P:proteolysis"/>
    <property type="evidence" value="ECO:0007669"/>
    <property type="project" value="UniProtKB-KW"/>
</dbReference>
<dbReference type="GO" id="GO:0046872">
    <property type="term" value="F:metal ion binding"/>
    <property type="evidence" value="ECO:0007669"/>
    <property type="project" value="UniProtKB-KW"/>
</dbReference>
<evidence type="ECO:0000256" key="7">
    <source>
        <dbReference type="ARBA" id="ARBA00023049"/>
    </source>
</evidence>
<keyword evidence="3" id="KW-0732">Signal</keyword>
<name>A0AAX3BE71_9SPIR</name>
<keyword evidence="6" id="KW-0862">Zinc</keyword>
<evidence type="ECO:0000313" key="8">
    <source>
        <dbReference type="EMBL" id="URA10592.1"/>
    </source>
</evidence>
<keyword evidence="9" id="KW-1185">Reference proteome</keyword>
<evidence type="ECO:0000256" key="5">
    <source>
        <dbReference type="ARBA" id="ARBA00022801"/>
    </source>
</evidence>
<evidence type="ECO:0000256" key="2">
    <source>
        <dbReference type="ARBA" id="ARBA00022723"/>
    </source>
</evidence>
<dbReference type="GO" id="GO:0008237">
    <property type="term" value="F:metallopeptidase activity"/>
    <property type="evidence" value="ECO:0007669"/>
    <property type="project" value="UniProtKB-KW"/>
</dbReference>
<reference evidence="8" key="1">
    <citation type="submission" date="2021-04" db="EMBL/GenBank/DDBJ databases">
        <authorList>
            <person name="Postec A."/>
        </authorList>
    </citation>
    <scope>NUCLEOTIDE SEQUENCE</scope>
    <source>
        <strain evidence="8">F1F22</strain>
    </source>
</reference>
<keyword evidence="5" id="KW-0378">Hydrolase</keyword>
<dbReference type="AlphaFoldDB" id="A0AAX3BE71"/>
<protein>
    <submittedName>
        <fullName evidence="8">Penicillin-insensitive murein endopeptidase</fullName>
    </submittedName>
</protein>
<evidence type="ECO:0000256" key="4">
    <source>
        <dbReference type="ARBA" id="ARBA00022764"/>
    </source>
</evidence>
<evidence type="ECO:0000256" key="3">
    <source>
        <dbReference type="ARBA" id="ARBA00022729"/>
    </source>
</evidence>
<dbReference type="SUPFAM" id="SSF55166">
    <property type="entry name" value="Hedgehog/DD-peptidase"/>
    <property type="match status" value="1"/>
</dbReference>
<evidence type="ECO:0000313" key="9">
    <source>
        <dbReference type="Proteomes" id="UP001056539"/>
    </source>
</evidence>
<dbReference type="GO" id="GO:0030288">
    <property type="term" value="C:outer membrane-bounded periplasmic space"/>
    <property type="evidence" value="ECO:0007669"/>
    <property type="project" value="InterPro"/>
</dbReference>
<keyword evidence="4" id="KW-0574">Periplasm</keyword>
<evidence type="ECO:0000256" key="1">
    <source>
        <dbReference type="ARBA" id="ARBA00022670"/>
    </source>
</evidence>
<proteinExistence type="predicted"/>
<keyword evidence="1" id="KW-0645">Protease</keyword>
<sequence length="361" mass="40655">MAYEQSTMTLALLQANFGLGVGGSKYEDVARQGAYFALTGDSDTLDMSGRSLKVKVDGKTTNVTMEDWTNTAKGRSNCIEGMAKALGVTPDKVLEALKRTGHYNGMSDKQIAKSLKVGETLVVRDGRVMTEEEAKGIDWAGVGQTVGKFLLLPLKKGYELLSWGKKEVLQEEVITPEGLDPEYASKVVAYLGLEGKGYRNYSADGDIDKWGRPEVVKALKQIAAAWNKKYPDQPIYYGDLSRYLGDSDPAHTSHKHGMDVDVKFVSTDGKSHPGNYNDKWTLYDRDATRELIQMFLDYDNRNFIQKWLGMPKTVIVEKIFFNDEVLINYFDKNGYEGKVQYFRGHDSHLHIRFKLLKQKSR</sequence>
<dbReference type="KEGG" id="taqu:KDW03_01965"/>
<dbReference type="EMBL" id="CP073355">
    <property type="protein sequence ID" value="URA10592.1"/>
    <property type="molecule type" value="Genomic_DNA"/>
</dbReference>
<dbReference type="Pfam" id="PF03411">
    <property type="entry name" value="Peptidase_M74"/>
    <property type="match status" value="1"/>
</dbReference>
<keyword evidence="2" id="KW-0479">Metal-binding</keyword>
<accession>A0AAX3BE71</accession>
<dbReference type="RefSeq" id="WP_271435718.1">
    <property type="nucleotide sequence ID" value="NZ_CP073355.1"/>
</dbReference>